<evidence type="ECO:0000313" key="1">
    <source>
        <dbReference type="EMBL" id="KYQ50771.1"/>
    </source>
</evidence>
<dbReference type="InterPro" id="IPR036397">
    <property type="entry name" value="RNaseH_sf"/>
</dbReference>
<organism evidence="1 2">
    <name type="scientific">Mycetomoellerius zeteki</name>
    <dbReference type="NCBI Taxonomy" id="64791"/>
    <lineage>
        <taxon>Eukaryota</taxon>
        <taxon>Metazoa</taxon>
        <taxon>Ecdysozoa</taxon>
        <taxon>Arthropoda</taxon>
        <taxon>Hexapoda</taxon>
        <taxon>Insecta</taxon>
        <taxon>Pterygota</taxon>
        <taxon>Neoptera</taxon>
        <taxon>Endopterygota</taxon>
        <taxon>Hymenoptera</taxon>
        <taxon>Apocrita</taxon>
        <taxon>Aculeata</taxon>
        <taxon>Formicoidea</taxon>
        <taxon>Formicidae</taxon>
        <taxon>Myrmicinae</taxon>
        <taxon>Mycetomoellerius</taxon>
    </lineage>
</organism>
<dbReference type="AlphaFoldDB" id="A0A151WSK2"/>
<dbReference type="Gene3D" id="3.30.420.10">
    <property type="entry name" value="Ribonuclease H-like superfamily/Ribonuclease H"/>
    <property type="match status" value="1"/>
</dbReference>
<keyword evidence="2" id="KW-1185">Reference proteome</keyword>
<dbReference type="Proteomes" id="UP000075809">
    <property type="component" value="Unassembled WGS sequence"/>
</dbReference>
<feature type="non-terminal residue" evidence="1">
    <location>
        <position position="1"/>
    </location>
</feature>
<name>A0A151WSK2_9HYME</name>
<dbReference type="GO" id="GO:0003676">
    <property type="term" value="F:nucleic acid binding"/>
    <property type="evidence" value="ECO:0007669"/>
    <property type="project" value="InterPro"/>
</dbReference>
<reference evidence="1 2" key="1">
    <citation type="submission" date="2015-09" db="EMBL/GenBank/DDBJ databases">
        <title>Trachymyrmex zeteki WGS genome.</title>
        <authorList>
            <person name="Nygaard S."/>
            <person name="Hu H."/>
            <person name="Boomsma J."/>
            <person name="Zhang G."/>
        </authorList>
    </citation>
    <scope>NUCLEOTIDE SEQUENCE [LARGE SCALE GENOMIC DNA]</scope>
    <source>
        <strain evidence="1">Tzet28-1</strain>
        <tissue evidence="1">Whole body</tissue>
    </source>
</reference>
<proteinExistence type="predicted"/>
<accession>A0A151WSK2</accession>
<gene>
    <name evidence="1" type="ORF">ALC60_10139</name>
</gene>
<sequence length="59" mass="7242">DVLERRLQRHYPRIQTLEQLIESLRQVWHQIPQAAIRWCINMQQRLRDVIYNRGSNTSN</sequence>
<dbReference type="EMBL" id="KQ982775">
    <property type="protein sequence ID" value="KYQ50771.1"/>
    <property type="molecule type" value="Genomic_DNA"/>
</dbReference>
<protein>
    <submittedName>
        <fullName evidence="1">Uncharacterized protein</fullName>
    </submittedName>
</protein>
<evidence type="ECO:0000313" key="2">
    <source>
        <dbReference type="Proteomes" id="UP000075809"/>
    </source>
</evidence>